<protein>
    <submittedName>
        <fullName evidence="8">Phosphotransferase</fullName>
    </submittedName>
</protein>
<evidence type="ECO:0000256" key="2">
    <source>
        <dbReference type="ARBA" id="ARBA00022679"/>
    </source>
</evidence>
<organism evidence="8 9">
    <name type="scientific">Salinicoccus sesuvii</name>
    <dbReference type="NCBI Taxonomy" id="868281"/>
    <lineage>
        <taxon>Bacteria</taxon>
        <taxon>Bacillati</taxon>
        <taxon>Bacillota</taxon>
        <taxon>Bacilli</taxon>
        <taxon>Bacillales</taxon>
        <taxon>Staphylococcaceae</taxon>
        <taxon>Salinicoccus</taxon>
    </lineage>
</organism>
<keyword evidence="4" id="KW-0418">Kinase</keyword>
<feature type="domain" description="Aminoglycoside phosphotransferase" evidence="7">
    <location>
        <begin position="144"/>
        <end position="209"/>
    </location>
</feature>
<evidence type="ECO:0000256" key="1">
    <source>
        <dbReference type="ARBA" id="ARBA00006219"/>
    </source>
</evidence>
<dbReference type="InterPro" id="IPR011009">
    <property type="entry name" value="Kinase-like_dom_sf"/>
</dbReference>
<dbReference type="Gene3D" id="3.90.1200.10">
    <property type="match status" value="1"/>
</dbReference>
<dbReference type="RefSeq" id="WP_380650592.1">
    <property type="nucleotide sequence ID" value="NZ_JBHRVQ010000001.1"/>
</dbReference>
<comment type="caution">
    <text evidence="8">The sequence shown here is derived from an EMBL/GenBank/DDBJ whole genome shotgun (WGS) entry which is preliminary data.</text>
</comment>
<dbReference type="EMBL" id="JBHRVQ010000001">
    <property type="protein sequence ID" value="MFC3387101.1"/>
    <property type="molecule type" value="Genomic_DNA"/>
</dbReference>
<evidence type="ECO:0000259" key="7">
    <source>
        <dbReference type="Pfam" id="PF01636"/>
    </source>
</evidence>
<dbReference type="PIRSF" id="PIRSF000706">
    <property type="entry name" value="Kanamycin_kin"/>
    <property type="match status" value="1"/>
</dbReference>
<reference evidence="9" key="1">
    <citation type="journal article" date="2019" name="Int. J. Syst. Evol. Microbiol.">
        <title>The Global Catalogue of Microorganisms (GCM) 10K type strain sequencing project: providing services to taxonomists for standard genome sequencing and annotation.</title>
        <authorList>
            <consortium name="The Broad Institute Genomics Platform"/>
            <consortium name="The Broad Institute Genome Sequencing Center for Infectious Disease"/>
            <person name="Wu L."/>
            <person name="Ma J."/>
        </authorList>
    </citation>
    <scope>NUCLEOTIDE SEQUENCE [LARGE SCALE GENOMIC DNA]</scope>
    <source>
        <strain evidence="9">CCM 7756</strain>
    </source>
</reference>
<gene>
    <name evidence="8" type="ORF">ACFOEO_00580</name>
</gene>
<sequence>MHTFEIYEEYYDWIPLKSGSEAQTYMLEYGGEDAPNIYQPKESLIAKSYPEDASRTRKEYKRLLWMELNGVNGVPKPVTLYEEDQACLFYLALPGRDAETFFHSESSETIISTLKQIGRYLSFFHKQSIDGCPFVYSEEGLHTDLVFSHGDFSLSNIIVNENYITGSVDVSGIGVRDRYFDLAVMTRDIERHLGNKYLEHFYEGYRIKDDLDIEKLSRFMKITAN</sequence>
<dbReference type="InterPro" id="IPR002575">
    <property type="entry name" value="Aminoglycoside_PTrfase"/>
</dbReference>
<dbReference type="Proteomes" id="UP001595637">
    <property type="component" value="Unassembled WGS sequence"/>
</dbReference>
<keyword evidence="3" id="KW-0547">Nucleotide-binding</keyword>
<evidence type="ECO:0000313" key="9">
    <source>
        <dbReference type="Proteomes" id="UP001595637"/>
    </source>
</evidence>
<evidence type="ECO:0000256" key="5">
    <source>
        <dbReference type="ARBA" id="ARBA00022840"/>
    </source>
</evidence>
<keyword evidence="6" id="KW-0046">Antibiotic resistance</keyword>
<evidence type="ECO:0000256" key="4">
    <source>
        <dbReference type="ARBA" id="ARBA00022777"/>
    </source>
</evidence>
<evidence type="ECO:0000313" key="8">
    <source>
        <dbReference type="EMBL" id="MFC3387101.1"/>
    </source>
</evidence>
<accession>A0ABV7N0J4</accession>
<dbReference type="InterPro" id="IPR024165">
    <property type="entry name" value="Kan/Strep_kinase"/>
</dbReference>
<evidence type="ECO:0000256" key="6">
    <source>
        <dbReference type="ARBA" id="ARBA00023251"/>
    </source>
</evidence>
<keyword evidence="9" id="KW-1185">Reference proteome</keyword>
<proteinExistence type="inferred from homology"/>
<feature type="domain" description="Aminoglycoside phosphotransferase" evidence="7">
    <location>
        <begin position="13"/>
        <end position="139"/>
    </location>
</feature>
<comment type="similarity">
    <text evidence="1">Belongs to the aminoglycoside phosphotransferase family.</text>
</comment>
<dbReference type="Pfam" id="PF01636">
    <property type="entry name" value="APH"/>
    <property type="match status" value="2"/>
</dbReference>
<evidence type="ECO:0000256" key="3">
    <source>
        <dbReference type="ARBA" id="ARBA00022741"/>
    </source>
</evidence>
<keyword evidence="2" id="KW-0808">Transferase</keyword>
<dbReference type="SUPFAM" id="SSF56112">
    <property type="entry name" value="Protein kinase-like (PK-like)"/>
    <property type="match status" value="1"/>
</dbReference>
<name>A0ABV7N0J4_9STAP</name>
<keyword evidence="5" id="KW-0067">ATP-binding</keyword>